<protein>
    <submittedName>
        <fullName evidence="3">Pentatricopeptide repeat-containing protein</fullName>
    </submittedName>
</protein>
<gene>
    <name evidence="3" type="primary">PCMP-E36_6</name>
    <name evidence="4" type="synonym">PCMP-E36_3</name>
    <name evidence="4" type="ORF">CK203_022302</name>
    <name evidence="3" type="ORF">CK203_072769</name>
</gene>
<dbReference type="AlphaFoldDB" id="A0A438DM83"/>
<evidence type="ECO:0000313" key="3">
    <source>
        <dbReference type="EMBL" id="RVW36561.1"/>
    </source>
</evidence>
<dbReference type="SUPFAM" id="SSF48452">
    <property type="entry name" value="TPR-like"/>
    <property type="match status" value="1"/>
</dbReference>
<sequence length="512" mass="57522">MSNGEGHWIPPLMSNWHSTQKFDSIKGFLRHCSQTKNVRGIKKLHAHLLRTGLLFISLSCQSKLIFTYTTCLHRNNSKTFTTLLNCINSTDPLPFNMILSDYCRSGFSFLALQTFSFMHTNGIHARVEKSGWLSSVFVGSALVDMYAKLSLINDAAMVFDEIPVKNTVCANALLSGYGEAKLWVEGLDFVRKMRSLNLNCDHFTLSAMLRSCAGLSAIELGRQVHGSVIRKVSDVEADVFLQSSLIEMYGKCGSVEKAWQVFNLAGFGYKGERKRDVVLWTSMLAVCGRNGHFEKVIELYKEMLREGIRPDGVAFVTVISACGHTGHVKLGIKYFESMVSDFGLEPGPEHYSCVVDLLCRAGELEKAWKMVNEMTLKENGSYSISMWGALLNACNEFGNVELGKLAAHKALEMDPHNVGIYVLLSNMYAKFSMWDEIGQLRELMKESGLKKDVGRNFEWGGPGRYRIGSAFPDKMALRIAYWVPSGLSLELFGYTENKDNFMRRKSQHTLFL</sequence>
<evidence type="ECO:0000256" key="2">
    <source>
        <dbReference type="PROSITE-ProRule" id="PRU00708"/>
    </source>
</evidence>
<feature type="repeat" description="PPR" evidence="2">
    <location>
        <begin position="347"/>
        <end position="377"/>
    </location>
</feature>
<organism evidence="3 5">
    <name type="scientific">Vitis vinifera</name>
    <name type="common">Grape</name>
    <dbReference type="NCBI Taxonomy" id="29760"/>
    <lineage>
        <taxon>Eukaryota</taxon>
        <taxon>Viridiplantae</taxon>
        <taxon>Streptophyta</taxon>
        <taxon>Embryophyta</taxon>
        <taxon>Tracheophyta</taxon>
        <taxon>Spermatophyta</taxon>
        <taxon>Magnoliopsida</taxon>
        <taxon>eudicotyledons</taxon>
        <taxon>Gunneridae</taxon>
        <taxon>Pentapetalae</taxon>
        <taxon>rosids</taxon>
        <taxon>Vitales</taxon>
        <taxon>Vitaceae</taxon>
        <taxon>Viteae</taxon>
        <taxon>Vitis</taxon>
    </lineage>
</organism>
<dbReference type="GO" id="GO:0003723">
    <property type="term" value="F:RNA binding"/>
    <property type="evidence" value="ECO:0007669"/>
    <property type="project" value="InterPro"/>
</dbReference>
<dbReference type="EMBL" id="QGNW01001568">
    <property type="protein sequence ID" value="RVW36561.1"/>
    <property type="molecule type" value="Genomic_DNA"/>
</dbReference>
<dbReference type="GO" id="GO:0009451">
    <property type="term" value="P:RNA modification"/>
    <property type="evidence" value="ECO:0007669"/>
    <property type="project" value="InterPro"/>
</dbReference>
<keyword evidence="1" id="KW-0677">Repeat</keyword>
<evidence type="ECO:0000256" key="1">
    <source>
        <dbReference type="ARBA" id="ARBA00022737"/>
    </source>
</evidence>
<dbReference type="Pfam" id="PF20431">
    <property type="entry name" value="E_motif"/>
    <property type="match status" value="1"/>
</dbReference>
<evidence type="ECO:0000313" key="4">
    <source>
        <dbReference type="EMBL" id="RVW93201.1"/>
    </source>
</evidence>
<dbReference type="Pfam" id="PF13041">
    <property type="entry name" value="PPR_2"/>
    <property type="match status" value="1"/>
</dbReference>
<dbReference type="InterPro" id="IPR046960">
    <property type="entry name" value="PPR_At4g14850-like_plant"/>
</dbReference>
<dbReference type="FunFam" id="1.25.40.10:FF:000525">
    <property type="entry name" value="Pentatricopeptide (PPR) repeat-containing protein-like"/>
    <property type="match status" value="1"/>
</dbReference>
<dbReference type="EMBL" id="QGNW01000130">
    <property type="protein sequence ID" value="RVW93201.1"/>
    <property type="molecule type" value="Genomic_DNA"/>
</dbReference>
<comment type="caution">
    <text evidence="3">The sequence shown here is derived from an EMBL/GenBank/DDBJ whole genome shotgun (WGS) entry which is preliminary data.</text>
</comment>
<dbReference type="Pfam" id="PF01535">
    <property type="entry name" value="PPR"/>
    <property type="match status" value="3"/>
</dbReference>
<reference evidence="3 5" key="1">
    <citation type="journal article" date="2018" name="PLoS Genet.">
        <title>Population sequencing reveals clonal diversity and ancestral inbreeding in the grapevine cultivar Chardonnay.</title>
        <authorList>
            <person name="Roach M.J."/>
            <person name="Johnson D.L."/>
            <person name="Bohlmann J."/>
            <person name="van Vuuren H.J."/>
            <person name="Jones S.J."/>
            <person name="Pretorius I.S."/>
            <person name="Schmidt S.A."/>
            <person name="Borneman A.R."/>
        </authorList>
    </citation>
    <scope>NUCLEOTIDE SEQUENCE [LARGE SCALE GENOMIC DNA]</scope>
    <source>
        <strain evidence="5">cv. Chardonnay</strain>
        <strain evidence="3">I10V1</strain>
        <tissue evidence="3">Leaf</tissue>
    </source>
</reference>
<evidence type="ECO:0000313" key="5">
    <source>
        <dbReference type="Proteomes" id="UP000288805"/>
    </source>
</evidence>
<dbReference type="PANTHER" id="PTHR47926:SF386">
    <property type="entry name" value="PENTATRICOPEPTIDE REPEAT-CONTAINING PROTEIN"/>
    <property type="match status" value="1"/>
</dbReference>
<feature type="repeat" description="PPR" evidence="2">
    <location>
        <begin position="276"/>
        <end position="310"/>
    </location>
</feature>
<dbReference type="InterPro" id="IPR046848">
    <property type="entry name" value="E_motif"/>
</dbReference>
<name>A0A438DM83_VITVI</name>
<dbReference type="PANTHER" id="PTHR47926">
    <property type="entry name" value="PENTATRICOPEPTIDE REPEAT-CONTAINING PROTEIN"/>
    <property type="match status" value="1"/>
</dbReference>
<dbReference type="InterPro" id="IPR011990">
    <property type="entry name" value="TPR-like_helical_dom_sf"/>
</dbReference>
<proteinExistence type="predicted"/>
<dbReference type="Gene3D" id="1.25.40.10">
    <property type="entry name" value="Tetratricopeptide repeat domain"/>
    <property type="match status" value="2"/>
</dbReference>
<dbReference type="Pfam" id="PF12854">
    <property type="entry name" value="PPR_1"/>
    <property type="match status" value="1"/>
</dbReference>
<dbReference type="NCBIfam" id="TIGR00756">
    <property type="entry name" value="PPR"/>
    <property type="match status" value="4"/>
</dbReference>
<accession>A0A438DM83</accession>
<dbReference type="PROSITE" id="PS51375">
    <property type="entry name" value="PPR"/>
    <property type="match status" value="2"/>
</dbReference>
<dbReference type="InterPro" id="IPR002885">
    <property type="entry name" value="PPR_rpt"/>
</dbReference>
<dbReference type="Proteomes" id="UP000288805">
    <property type="component" value="Unassembled WGS sequence"/>
</dbReference>